<sequence length="62" mass="6545">DDSARPRDRPHISGPPACGSREARGPGVRGDGSRPLRALFRAGSGSDLRVCRVLPLRPVGDV</sequence>
<organism evidence="2">
    <name type="scientific">uncultured Nocardioidaceae bacterium</name>
    <dbReference type="NCBI Taxonomy" id="253824"/>
    <lineage>
        <taxon>Bacteria</taxon>
        <taxon>Bacillati</taxon>
        <taxon>Actinomycetota</taxon>
        <taxon>Actinomycetes</taxon>
        <taxon>Propionibacteriales</taxon>
        <taxon>Nocardioidaceae</taxon>
        <taxon>environmental samples</taxon>
    </lineage>
</organism>
<feature type="non-terminal residue" evidence="2">
    <location>
        <position position="62"/>
    </location>
</feature>
<name>A0A6J4NSU6_9ACTN</name>
<feature type="compositionally biased region" description="Basic and acidic residues" evidence="1">
    <location>
        <begin position="1"/>
        <end position="11"/>
    </location>
</feature>
<reference evidence="2" key="1">
    <citation type="submission" date="2020-02" db="EMBL/GenBank/DDBJ databases">
        <authorList>
            <person name="Meier V. D."/>
        </authorList>
    </citation>
    <scope>NUCLEOTIDE SEQUENCE</scope>
    <source>
        <strain evidence="2">AVDCRST_MAG47</strain>
    </source>
</reference>
<protein>
    <submittedName>
        <fullName evidence="2">Uncharacterized protein</fullName>
    </submittedName>
</protein>
<gene>
    <name evidence="2" type="ORF">AVDCRST_MAG47-3089</name>
</gene>
<evidence type="ECO:0000313" key="2">
    <source>
        <dbReference type="EMBL" id="CAA9396305.1"/>
    </source>
</evidence>
<evidence type="ECO:0000256" key="1">
    <source>
        <dbReference type="SAM" id="MobiDB-lite"/>
    </source>
</evidence>
<accession>A0A6J4NSU6</accession>
<feature type="non-terminal residue" evidence="2">
    <location>
        <position position="1"/>
    </location>
</feature>
<dbReference type="EMBL" id="CADCUK010000207">
    <property type="protein sequence ID" value="CAA9396305.1"/>
    <property type="molecule type" value="Genomic_DNA"/>
</dbReference>
<dbReference type="AlphaFoldDB" id="A0A6J4NSU6"/>
<feature type="region of interest" description="Disordered" evidence="1">
    <location>
        <begin position="1"/>
        <end position="36"/>
    </location>
</feature>
<proteinExistence type="predicted"/>